<feature type="transmembrane region" description="Helical" evidence="1">
    <location>
        <begin position="248"/>
        <end position="266"/>
    </location>
</feature>
<dbReference type="Proteomes" id="UP000811255">
    <property type="component" value="Unassembled WGS sequence"/>
</dbReference>
<dbReference type="EMBL" id="JAHFVK010000002">
    <property type="protein sequence ID" value="MBT2135416.1"/>
    <property type="molecule type" value="Genomic_DNA"/>
</dbReference>
<reference evidence="2 3" key="1">
    <citation type="submission" date="2021-05" db="EMBL/GenBank/DDBJ databases">
        <title>Croceibacterium sp. LX-88 genome sequence.</title>
        <authorList>
            <person name="Luo X."/>
        </authorList>
    </citation>
    <scope>NUCLEOTIDE SEQUENCE [LARGE SCALE GENOMIC DNA]</scope>
    <source>
        <strain evidence="2 3">LX-88</strain>
    </source>
</reference>
<protein>
    <recommendedName>
        <fullName evidence="4">Glycosyltransferase RgtA/B/C/D-like domain-containing protein</fullName>
    </recommendedName>
</protein>
<proteinExistence type="predicted"/>
<feature type="transmembrane region" description="Helical" evidence="1">
    <location>
        <begin position="360"/>
        <end position="393"/>
    </location>
</feature>
<feature type="transmembrane region" description="Helical" evidence="1">
    <location>
        <begin position="94"/>
        <end position="112"/>
    </location>
</feature>
<evidence type="ECO:0008006" key="4">
    <source>
        <dbReference type="Google" id="ProtNLM"/>
    </source>
</evidence>
<feature type="transmembrane region" description="Helical" evidence="1">
    <location>
        <begin position="214"/>
        <end position="236"/>
    </location>
</feature>
<gene>
    <name evidence="2" type="ORF">KK137_13850</name>
</gene>
<evidence type="ECO:0000256" key="1">
    <source>
        <dbReference type="SAM" id="Phobius"/>
    </source>
</evidence>
<feature type="transmembrane region" description="Helical" evidence="1">
    <location>
        <begin position="176"/>
        <end position="202"/>
    </location>
</feature>
<dbReference type="RefSeq" id="WP_214537124.1">
    <property type="nucleotide sequence ID" value="NZ_JAHFVK010000002.1"/>
</dbReference>
<feature type="transmembrane region" description="Helical" evidence="1">
    <location>
        <begin position="124"/>
        <end position="141"/>
    </location>
</feature>
<evidence type="ECO:0000313" key="2">
    <source>
        <dbReference type="EMBL" id="MBT2135416.1"/>
    </source>
</evidence>
<organism evidence="2 3">
    <name type="scientific">Croceibacterium selenioxidans</name>
    <dbReference type="NCBI Taxonomy" id="2838833"/>
    <lineage>
        <taxon>Bacteria</taxon>
        <taxon>Pseudomonadati</taxon>
        <taxon>Pseudomonadota</taxon>
        <taxon>Alphaproteobacteria</taxon>
        <taxon>Sphingomonadales</taxon>
        <taxon>Erythrobacteraceae</taxon>
        <taxon>Croceibacterium</taxon>
    </lineage>
</organism>
<sequence length="577" mass="62025">MTRVFLVWVAVAAILLARGWSGIVERHFPDPDDVLRLVQVRDLLSGQGWFDLHQYRIDPPAGTLMHWSRLVDLPLALVMGSLAPLIGSGLAEQVALVAVPLITLGAILFAIAKTGSRFLDARDVTLACLCAGTSMFLLTQVQPMRIDHHGWQVFSVMLALTGLVPGRSARGPALSGIALAAGLSISLEVLPVTAAFGAVFALRWLSNPREKAALTVFLGSLALSTGVLFVTTRGLGDLALHCDAVTPPLLGLFALAAAGAGLAAWINPQSRPLLVVMLGVPALAGAALYLGTSPQCLAGPFGNLDPLVREYWYLYIREGQPAWQADAIVWIPPVAQGLAALATLVWLVFHRRGMERRWWFEYLVIAGAAFLSGLLVLRSLAFVGALSAVPLGWLTGRLLDTLGKVEGPLRKAGVAMVITCLLVPSVPFAAAQNWMPQAAAAGEDELSDKRVCDPNEPLDPLRNLPPATVLAPLDLGPALLEQTHHSVVATSHHRAAQAMHDVIEAFMAPPAEAREIVRAHSVEYLLLCTDLKEIELRATTAPKGLAAKLVKGQAPDWLERVPLDKSPEWQLWRVRSR</sequence>
<feature type="transmembrane region" description="Helical" evidence="1">
    <location>
        <begin position="413"/>
        <end position="431"/>
    </location>
</feature>
<accession>A0ABS5W6R3</accession>
<comment type="caution">
    <text evidence="2">The sequence shown here is derived from an EMBL/GenBank/DDBJ whole genome shotgun (WGS) entry which is preliminary data.</text>
</comment>
<keyword evidence="1" id="KW-0472">Membrane</keyword>
<feature type="transmembrane region" description="Helical" evidence="1">
    <location>
        <begin position="273"/>
        <end position="291"/>
    </location>
</feature>
<feature type="transmembrane region" description="Helical" evidence="1">
    <location>
        <begin position="327"/>
        <end position="348"/>
    </location>
</feature>
<evidence type="ECO:0000313" key="3">
    <source>
        <dbReference type="Proteomes" id="UP000811255"/>
    </source>
</evidence>
<name>A0ABS5W6R3_9SPHN</name>
<keyword evidence="3" id="KW-1185">Reference proteome</keyword>
<keyword evidence="1" id="KW-1133">Transmembrane helix</keyword>
<keyword evidence="1" id="KW-0812">Transmembrane</keyword>